<proteinExistence type="predicted"/>
<evidence type="ECO:0000313" key="9">
    <source>
        <dbReference type="EMBL" id="KAF9870882.1"/>
    </source>
</evidence>
<feature type="transmembrane region" description="Helical" evidence="7">
    <location>
        <begin position="210"/>
        <end position="230"/>
    </location>
</feature>
<evidence type="ECO:0000256" key="4">
    <source>
        <dbReference type="ARBA" id="ARBA00022989"/>
    </source>
</evidence>
<feature type="transmembrane region" description="Helical" evidence="7">
    <location>
        <begin position="318"/>
        <end position="338"/>
    </location>
</feature>
<dbReference type="AlphaFoldDB" id="A0A9P6HTV2"/>
<evidence type="ECO:0000256" key="2">
    <source>
        <dbReference type="ARBA" id="ARBA00022448"/>
    </source>
</evidence>
<feature type="transmembrane region" description="Helical" evidence="7">
    <location>
        <begin position="176"/>
        <end position="198"/>
    </location>
</feature>
<dbReference type="PANTHER" id="PTHR43791">
    <property type="entry name" value="PERMEASE-RELATED"/>
    <property type="match status" value="1"/>
</dbReference>
<feature type="transmembrane region" description="Helical" evidence="7">
    <location>
        <begin position="441"/>
        <end position="462"/>
    </location>
</feature>
<dbReference type="EMBL" id="JAATWM020000049">
    <property type="protein sequence ID" value="KAF9870882.1"/>
    <property type="molecule type" value="Genomic_DNA"/>
</dbReference>
<dbReference type="GO" id="GO:0016020">
    <property type="term" value="C:membrane"/>
    <property type="evidence" value="ECO:0007669"/>
    <property type="project" value="UniProtKB-SubCell"/>
</dbReference>
<feature type="transmembrane region" description="Helical" evidence="7">
    <location>
        <begin position="350"/>
        <end position="372"/>
    </location>
</feature>
<dbReference type="Proteomes" id="UP000781932">
    <property type="component" value="Unassembled WGS sequence"/>
</dbReference>
<evidence type="ECO:0000256" key="3">
    <source>
        <dbReference type="ARBA" id="ARBA00022692"/>
    </source>
</evidence>
<sequence>MVAEEKSSQNDGGVHGTANTPTKAAEQVHKEPSIIEANDGDGKGETLPSADEQIDALGIPNWRELEKQVVRRLDVTLMPCLWVLYLFNYLDRASIAARPPRQARLSSLDEDLNLEGYQFGTAVSILSVGYVLGQIPSNMIIGKVRPSLYLCCMALVWSGVSAATCGVKNYEGLIAVRFFLGVVEAPLFPGAIYVMSCWYTRKEMALRCALLYTGQTLAFCTAGLIAAAVFGTLEGSYGLAGWQWLFIVLASTGAGLAMIALFLLPDYPDSTTGSARWSMTEDMRKVAAARILADRVSTAEAKAGVWQGLKMSVFDYKMWLLVGMNIGISAAYGFSNFFPSIVRGFGYNNTITLVLTAPPYIFAAAGSLVNAWHSDKTKERGYHFAGPIAFGCIGYVICLATENRSARYGASFIYVGGMYFANPLISTWTSNTMGRTPEKRAISVALVNVLGQIGNLIAPYFFVDSDEPRYRLAFIMMMVMGLIACASAMGLKVYLYRSNKKLYNAAVRNGTVYQPYVM</sequence>
<keyword evidence="3 7" id="KW-0812">Transmembrane</keyword>
<dbReference type="GO" id="GO:0022857">
    <property type="term" value="F:transmembrane transporter activity"/>
    <property type="evidence" value="ECO:0007669"/>
    <property type="project" value="InterPro"/>
</dbReference>
<evidence type="ECO:0000259" key="8">
    <source>
        <dbReference type="PROSITE" id="PS50850"/>
    </source>
</evidence>
<dbReference type="Gene3D" id="1.20.1250.20">
    <property type="entry name" value="MFS general substrate transporter like domains"/>
    <property type="match status" value="2"/>
</dbReference>
<comment type="subcellular location">
    <subcellularLocation>
        <location evidence="1">Membrane</location>
        <topology evidence="1">Multi-pass membrane protein</topology>
    </subcellularLocation>
</comment>
<evidence type="ECO:0000256" key="1">
    <source>
        <dbReference type="ARBA" id="ARBA00004141"/>
    </source>
</evidence>
<keyword evidence="5 7" id="KW-0472">Membrane</keyword>
<feature type="transmembrane region" description="Helical" evidence="7">
    <location>
        <begin position="242"/>
        <end position="264"/>
    </location>
</feature>
<protein>
    <submittedName>
        <fullName evidence="9">Major facilitator superfamily transporter</fullName>
    </submittedName>
</protein>
<dbReference type="FunFam" id="1.20.1250.20:FF:000013">
    <property type="entry name" value="MFS general substrate transporter"/>
    <property type="match status" value="1"/>
</dbReference>
<feature type="transmembrane region" description="Helical" evidence="7">
    <location>
        <begin position="408"/>
        <end position="429"/>
    </location>
</feature>
<feature type="domain" description="Major facilitator superfamily (MFS) profile" evidence="8">
    <location>
        <begin position="77"/>
        <end position="499"/>
    </location>
</feature>
<feature type="transmembrane region" description="Helical" evidence="7">
    <location>
        <begin position="384"/>
        <end position="402"/>
    </location>
</feature>
<organism evidence="9 10">
    <name type="scientific">Colletotrichum karsti</name>
    <dbReference type="NCBI Taxonomy" id="1095194"/>
    <lineage>
        <taxon>Eukaryota</taxon>
        <taxon>Fungi</taxon>
        <taxon>Dikarya</taxon>
        <taxon>Ascomycota</taxon>
        <taxon>Pezizomycotina</taxon>
        <taxon>Sordariomycetes</taxon>
        <taxon>Hypocreomycetidae</taxon>
        <taxon>Glomerellales</taxon>
        <taxon>Glomerellaceae</taxon>
        <taxon>Colletotrichum</taxon>
        <taxon>Colletotrichum boninense species complex</taxon>
    </lineage>
</organism>
<evidence type="ECO:0000256" key="5">
    <source>
        <dbReference type="ARBA" id="ARBA00023136"/>
    </source>
</evidence>
<evidence type="ECO:0000256" key="6">
    <source>
        <dbReference type="SAM" id="MobiDB-lite"/>
    </source>
</evidence>
<dbReference type="SUPFAM" id="SSF103473">
    <property type="entry name" value="MFS general substrate transporter"/>
    <property type="match status" value="1"/>
</dbReference>
<dbReference type="GeneID" id="62167342"/>
<comment type="caution">
    <text evidence="9">The sequence shown here is derived from an EMBL/GenBank/DDBJ whole genome shotgun (WGS) entry which is preliminary data.</text>
</comment>
<name>A0A9P6HTV2_9PEZI</name>
<dbReference type="RefSeq" id="XP_038740343.1">
    <property type="nucleotide sequence ID" value="XM_038894268.1"/>
</dbReference>
<gene>
    <name evidence="9" type="ORF">CkaCkLH20_11554</name>
</gene>
<evidence type="ECO:0000256" key="7">
    <source>
        <dbReference type="SAM" id="Phobius"/>
    </source>
</evidence>
<reference evidence="9" key="1">
    <citation type="submission" date="2020-03" db="EMBL/GenBank/DDBJ databases">
        <authorList>
            <person name="He L."/>
        </authorList>
    </citation>
    <scope>NUCLEOTIDE SEQUENCE</scope>
    <source>
        <strain evidence="9">CkLH20</strain>
    </source>
</reference>
<dbReference type="PROSITE" id="PS50850">
    <property type="entry name" value="MFS"/>
    <property type="match status" value="1"/>
</dbReference>
<dbReference type="InterPro" id="IPR036259">
    <property type="entry name" value="MFS_trans_sf"/>
</dbReference>
<reference evidence="9" key="2">
    <citation type="submission" date="2020-11" db="EMBL/GenBank/DDBJ databases">
        <title>Whole genome sequencing of Colletotrichum sp.</title>
        <authorList>
            <person name="Li H."/>
        </authorList>
    </citation>
    <scope>NUCLEOTIDE SEQUENCE</scope>
    <source>
        <strain evidence="9">CkLH20</strain>
    </source>
</reference>
<feature type="transmembrane region" description="Helical" evidence="7">
    <location>
        <begin position="474"/>
        <end position="495"/>
    </location>
</feature>
<accession>A0A9P6HTV2</accession>
<dbReference type="InterPro" id="IPR020846">
    <property type="entry name" value="MFS_dom"/>
</dbReference>
<dbReference type="Pfam" id="PF07690">
    <property type="entry name" value="MFS_1"/>
    <property type="match status" value="1"/>
</dbReference>
<feature type="region of interest" description="Disordered" evidence="6">
    <location>
        <begin position="1"/>
        <end position="48"/>
    </location>
</feature>
<dbReference type="OrthoDB" id="2250022at2759"/>
<feature type="transmembrane region" description="Helical" evidence="7">
    <location>
        <begin position="147"/>
        <end position="170"/>
    </location>
</feature>
<evidence type="ECO:0000313" key="10">
    <source>
        <dbReference type="Proteomes" id="UP000781932"/>
    </source>
</evidence>
<dbReference type="FunFam" id="1.20.1250.20:FF:000057">
    <property type="entry name" value="MFS general substrate transporter"/>
    <property type="match status" value="1"/>
</dbReference>
<keyword evidence="4 7" id="KW-1133">Transmembrane helix</keyword>
<keyword evidence="2" id="KW-0813">Transport</keyword>
<dbReference type="PANTHER" id="PTHR43791:SF62">
    <property type="entry name" value="MAJOR FACILITATOR SUPERFAMILY (MFS) PROFILE DOMAIN-CONTAINING PROTEIN"/>
    <property type="match status" value="1"/>
</dbReference>
<keyword evidence="10" id="KW-1185">Reference proteome</keyword>
<dbReference type="InterPro" id="IPR011701">
    <property type="entry name" value="MFS"/>
</dbReference>